<dbReference type="NCBIfam" id="TIGR00254">
    <property type="entry name" value="GGDEF"/>
    <property type="match status" value="1"/>
</dbReference>
<evidence type="ECO:0000256" key="3">
    <source>
        <dbReference type="SAM" id="Phobius"/>
    </source>
</evidence>
<dbReference type="EMBL" id="CP071794">
    <property type="protein sequence ID" value="QTD55254.1"/>
    <property type="molecule type" value="Genomic_DNA"/>
</dbReference>
<dbReference type="Proteomes" id="UP000663923">
    <property type="component" value="Chromosome"/>
</dbReference>
<feature type="transmembrane region" description="Helical" evidence="3">
    <location>
        <begin position="151"/>
        <end position="173"/>
    </location>
</feature>
<gene>
    <name evidence="5" type="ORF">J4G78_13645</name>
</gene>
<dbReference type="PROSITE" id="PS50887">
    <property type="entry name" value="GGDEF"/>
    <property type="match status" value="1"/>
</dbReference>
<dbReference type="SUPFAM" id="SSF55073">
    <property type="entry name" value="Nucleotide cyclase"/>
    <property type="match status" value="1"/>
</dbReference>
<reference evidence="5 6" key="1">
    <citation type="submission" date="2021-03" db="EMBL/GenBank/DDBJ databases">
        <title>Complete genome of Parasphingorhabdus_sp.JHSY0214.</title>
        <authorList>
            <person name="Yoo J.H."/>
            <person name="Bae J.W."/>
        </authorList>
    </citation>
    <scope>NUCLEOTIDE SEQUENCE [LARGE SCALE GENOMIC DNA]</scope>
    <source>
        <strain evidence="5 6">JHSY0214</strain>
    </source>
</reference>
<protein>
    <recommendedName>
        <fullName evidence="1">diguanylate cyclase</fullName>
        <ecNumber evidence="1">2.7.7.65</ecNumber>
    </recommendedName>
</protein>
<proteinExistence type="predicted"/>
<dbReference type="CDD" id="cd01949">
    <property type="entry name" value="GGDEF"/>
    <property type="match status" value="1"/>
</dbReference>
<dbReference type="PANTHER" id="PTHR45138">
    <property type="entry name" value="REGULATORY COMPONENTS OF SENSORY TRANSDUCTION SYSTEM"/>
    <property type="match status" value="1"/>
</dbReference>
<feature type="transmembrane region" description="Helical" evidence="3">
    <location>
        <begin position="118"/>
        <end position="139"/>
    </location>
</feature>
<keyword evidence="3" id="KW-1133">Transmembrane helix</keyword>
<feature type="transmembrane region" description="Helical" evidence="3">
    <location>
        <begin position="94"/>
        <end position="112"/>
    </location>
</feature>
<name>A0ABX7T124_9SPHN</name>
<organism evidence="5 6">
    <name type="scientific">Parasphingorhabdus cellanae</name>
    <dbReference type="NCBI Taxonomy" id="2806553"/>
    <lineage>
        <taxon>Bacteria</taxon>
        <taxon>Pseudomonadati</taxon>
        <taxon>Pseudomonadota</taxon>
        <taxon>Alphaproteobacteria</taxon>
        <taxon>Sphingomonadales</taxon>
        <taxon>Sphingomonadaceae</taxon>
        <taxon>Parasphingorhabdus</taxon>
    </lineage>
</organism>
<feature type="transmembrane region" description="Helical" evidence="3">
    <location>
        <begin position="66"/>
        <end position="87"/>
    </location>
</feature>
<comment type="catalytic activity">
    <reaction evidence="2">
        <text>2 GTP = 3',3'-c-di-GMP + 2 diphosphate</text>
        <dbReference type="Rhea" id="RHEA:24898"/>
        <dbReference type="ChEBI" id="CHEBI:33019"/>
        <dbReference type="ChEBI" id="CHEBI:37565"/>
        <dbReference type="ChEBI" id="CHEBI:58805"/>
        <dbReference type="EC" id="2.7.7.65"/>
    </reaction>
</comment>
<dbReference type="Pfam" id="PF00990">
    <property type="entry name" value="GGDEF"/>
    <property type="match status" value="1"/>
</dbReference>
<accession>A0ABX7T124</accession>
<keyword evidence="3" id="KW-0472">Membrane</keyword>
<dbReference type="EC" id="2.7.7.65" evidence="1"/>
<dbReference type="PANTHER" id="PTHR45138:SF9">
    <property type="entry name" value="DIGUANYLATE CYCLASE DGCM-RELATED"/>
    <property type="match status" value="1"/>
</dbReference>
<dbReference type="InterPro" id="IPR000160">
    <property type="entry name" value="GGDEF_dom"/>
</dbReference>
<evidence type="ECO:0000313" key="5">
    <source>
        <dbReference type="EMBL" id="QTD55254.1"/>
    </source>
</evidence>
<dbReference type="InterPro" id="IPR050469">
    <property type="entry name" value="Diguanylate_Cyclase"/>
</dbReference>
<keyword evidence="6" id="KW-1185">Reference proteome</keyword>
<sequence>MAEASLVFRILMVVILLVFTIVFAALYAYDRDQKAPAWIALAYFIGLTSFLFDLGRSVFDPVISDILAKIALWMVSAFWVLSVFEYHKVRPPRAVLLSIFGVGLSLLLWFSLKQPDIIQRSIFSSSTGGLLLACALPILWRYRKNMLETAWFWAFAGLSATYFVRPVIIYGLLGERYTETSYNASSYAALLHSSSALWGLACGLVMMLVMGNKIIEKHLLASIKDPLTGLLNRRGLDNYVSTHWSSKKNKKRTLLILDLDHFKSVNDEYGHEAGDQVLVRTADMLRTLTHGLATIARIGGEEFVILLNKMEAKDARLVAEHLRLSIGMIMHPELGKRGTVTASIGMASMFPQESFAMALRRADQALYQAKTRGRNLLVVAPEDRREPHLKIAQ</sequence>
<dbReference type="Gene3D" id="3.30.70.270">
    <property type="match status" value="1"/>
</dbReference>
<feature type="transmembrane region" description="Helical" evidence="3">
    <location>
        <begin position="35"/>
        <end position="54"/>
    </location>
</feature>
<evidence type="ECO:0000313" key="6">
    <source>
        <dbReference type="Proteomes" id="UP000663923"/>
    </source>
</evidence>
<dbReference type="InterPro" id="IPR029787">
    <property type="entry name" value="Nucleotide_cyclase"/>
</dbReference>
<dbReference type="InterPro" id="IPR043128">
    <property type="entry name" value="Rev_trsase/Diguanyl_cyclase"/>
</dbReference>
<feature type="transmembrane region" description="Helical" evidence="3">
    <location>
        <begin position="185"/>
        <end position="209"/>
    </location>
</feature>
<evidence type="ECO:0000259" key="4">
    <source>
        <dbReference type="PROSITE" id="PS50887"/>
    </source>
</evidence>
<evidence type="ECO:0000256" key="1">
    <source>
        <dbReference type="ARBA" id="ARBA00012528"/>
    </source>
</evidence>
<dbReference type="RefSeq" id="WP_207987078.1">
    <property type="nucleotide sequence ID" value="NZ_CP071794.1"/>
</dbReference>
<feature type="transmembrane region" description="Helical" evidence="3">
    <location>
        <begin position="6"/>
        <end position="28"/>
    </location>
</feature>
<keyword evidence="3" id="KW-0812">Transmembrane</keyword>
<evidence type="ECO:0000256" key="2">
    <source>
        <dbReference type="ARBA" id="ARBA00034247"/>
    </source>
</evidence>
<feature type="domain" description="GGDEF" evidence="4">
    <location>
        <begin position="250"/>
        <end position="382"/>
    </location>
</feature>
<dbReference type="SMART" id="SM00267">
    <property type="entry name" value="GGDEF"/>
    <property type="match status" value="1"/>
</dbReference>